<name>A0A9X4E3F9_9NEIS</name>
<feature type="chain" id="PRO_5042786801" description="Periplasmic protein" evidence="2">
    <location>
        <begin position="20"/>
        <end position="103"/>
    </location>
</feature>
<keyword evidence="2" id="KW-0732">Signal</keyword>
<reference evidence="3" key="1">
    <citation type="submission" date="2022-10" db="EMBL/GenBank/DDBJ databases">
        <authorList>
            <person name="Boutroux M."/>
        </authorList>
    </citation>
    <scope>NUCLEOTIDE SEQUENCE</scope>
    <source>
        <strain evidence="3">51.81</strain>
    </source>
</reference>
<feature type="signal peptide" evidence="2">
    <location>
        <begin position="1"/>
        <end position="19"/>
    </location>
</feature>
<protein>
    <recommendedName>
        <fullName evidence="6">Periplasmic protein</fullName>
    </recommendedName>
</protein>
<organism evidence="3">
    <name type="scientific">Neisseria leonii</name>
    <dbReference type="NCBI Taxonomy" id="2995413"/>
    <lineage>
        <taxon>Bacteria</taxon>
        <taxon>Pseudomonadati</taxon>
        <taxon>Pseudomonadota</taxon>
        <taxon>Betaproteobacteria</taxon>
        <taxon>Neisseriales</taxon>
        <taxon>Neisseriaceae</taxon>
        <taxon>Neisseria</taxon>
    </lineage>
</organism>
<gene>
    <name evidence="3" type="ORF">ORY91_002166</name>
    <name evidence="4" type="ORF">V9W64_05955</name>
</gene>
<evidence type="ECO:0000256" key="2">
    <source>
        <dbReference type="SAM" id="SignalP"/>
    </source>
</evidence>
<evidence type="ECO:0000313" key="4">
    <source>
        <dbReference type="EMBL" id="WWY02282.1"/>
    </source>
</evidence>
<sequence length="103" mass="10993">MKKAVWTVLLAVLPPGAAAEGDLISAQAAFRQALAVQNTDDARMVKLQTDLAAAQKRKADADADIGRLNAELEAAKQQKAANDEILKQAGERLNRAWQAAKGQ</sequence>
<evidence type="ECO:0008006" key="6">
    <source>
        <dbReference type="Google" id="ProtNLM"/>
    </source>
</evidence>
<reference evidence="4" key="2">
    <citation type="submission" date="2024-02" db="EMBL/GenBank/DDBJ databases">
        <title>Neisseria leonii sp. nov.</title>
        <authorList>
            <person name="Boutroux M."/>
            <person name="Favre-Rochex S."/>
            <person name="Gorgette O."/>
            <person name="Touak G."/>
            <person name="Muhle E."/>
            <person name="Chesneau O."/>
            <person name="Clermont D."/>
            <person name="Rahi P."/>
        </authorList>
    </citation>
    <scope>NUCLEOTIDE SEQUENCE</scope>
    <source>
        <strain evidence="4">51.81</strain>
    </source>
</reference>
<dbReference type="AlphaFoldDB" id="A0A9X4E3F9"/>
<accession>A0A9X4E3F9</accession>
<dbReference type="Proteomes" id="UP001149607">
    <property type="component" value="Chromosome"/>
</dbReference>
<dbReference type="EMBL" id="CP146598">
    <property type="protein sequence ID" value="WWY02282.1"/>
    <property type="molecule type" value="Genomic_DNA"/>
</dbReference>
<evidence type="ECO:0000313" key="5">
    <source>
        <dbReference type="Proteomes" id="UP001149607"/>
    </source>
</evidence>
<proteinExistence type="predicted"/>
<feature type="coiled-coil region" evidence="1">
    <location>
        <begin position="44"/>
        <end position="78"/>
    </location>
</feature>
<dbReference type="EMBL" id="JAPQFL010000009">
    <property type="protein sequence ID" value="MDD9328728.1"/>
    <property type="molecule type" value="Genomic_DNA"/>
</dbReference>
<keyword evidence="5" id="KW-1185">Reference proteome</keyword>
<evidence type="ECO:0000313" key="3">
    <source>
        <dbReference type="EMBL" id="MDD9328728.1"/>
    </source>
</evidence>
<evidence type="ECO:0000256" key="1">
    <source>
        <dbReference type="SAM" id="Coils"/>
    </source>
</evidence>
<dbReference type="RefSeq" id="WP_274585772.1">
    <property type="nucleotide sequence ID" value="NZ_CP145811.1"/>
</dbReference>
<keyword evidence="1" id="KW-0175">Coiled coil</keyword>